<dbReference type="Gene3D" id="3.90.1720.10">
    <property type="entry name" value="endopeptidase domain like (from Nostoc punctiforme)"/>
    <property type="match status" value="1"/>
</dbReference>
<accession>A0A6N9Q5Q0</accession>
<dbReference type="AlphaFoldDB" id="A0A6N9Q5Q0"/>
<dbReference type="EMBL" id="SIJB01000029">
    <property type="protein sequence ID" value="NBI30152.1"/>
    <property type="molecule type" value="Genomic_DNA"/>
</dbReference>
<evidence type="ECO:0000313" key="3">
    <source>
        <dbReference type="Proteomes" id="UP000448943"/>
    </source>
</evidence>
<sequence length="334" mass="40207">MSSHWRATLNEYVRMYNQFESRCSIDPLLPLLLDEQYKDMQYKRLYRIQDKKFNLQKNETRMKIIKLQSGYDRTEVDILLKRFFLYEGNYKKYEEERIEQQHIILKKQRGKWMIEKIDIPVPERKYCKNPPVTSSNPHINNQTSLFPYDKHSVPFINEQIFNRSSKKSYRYLRSKVKEYADVWWENPNPDFRSFNDDCTNFVSQCIYAGGASMNYTKSRASGWWYNSAREKDGWSFSWTVSQCLKNYLISNRNGLRAETVEDPRQLQIGDVIFYDWDGDSKFQHSAIVTDKDDNGMPLVNARTVNSKHRYWDYKDSYAWSERTKYSFCHIYDTI</sequence>
<keyword evidence="3" id="KW-1185">Reference proteome</keyword>
<gene>
    <name evidence="2" type="ORF">ERL59_14470</name>
</gene>
<dbReference type="Proteomes" id="UP000448943">
    <property type="component" value="Unassembled WGS sequence"/>
</dbReference>
<proteinExistence type="predicted"/>
<name>A0A6N9Q5Q0_9BACL</name>
<dbReference type="OrthoDB" id="9812429at2"/>
<protein>
    <recommendedName>
        <fullName evidence="1">Putative amidase domain-containing protein</fullName>
    </recommendedName>
</protein>
<organism evidence="2 3">
    <name type="scientific">Chengkuizengella marina</name>
    <dbReference type="NCBI Taxonomy" id="2507566"/>
    <lineage>
        <taxon>Bacteria</taxon>
        <taxon>Bacillati</taxon>
        <taxon>Bacillota</taxon>
        <taxon>Bacilli</taxon>
        <taxon>Bacillales</taxon>
        <taxon>Paenibacillaceae</taxon>
        <taxon>Chengkuizengella</taxon>
    </lineage>
</organism>
<comment type="caution">
    <text evidence="2">The sequence shown here is derived from an EMBL/GenBank/DDBJ whole genome shotgun (WGS) entry which is preliminary data.</text>
</comment>
<dbReference type="InterPro" id="IPR024301">
    <property type="entry name" value="Amidase_6"/>
</dbReference>
<dbReference type="PANTHER" id="PTHR40032">
    <property type="entry name" value="EXPORTED PROTEIN-RELATED"/>
    <property type="match status" value="1"/>
</dbReference>
<feature type="domain" description="Putative amidase" evidence="1">
    <location>
        <begin position="171"/>
        <end position="322"/>
    </location>
</feature>
<evidence type="ECO:0000259" key="1">
    <source>
        <dbReference type="Pfam" id="PF12671"/>
    </source>
</evidence>
<dbReference type="PANTHER" id="PTHR40032:SF1">
    <property type="entry name" value="EXPORTED PROTEIN"/>
    <property type="match status" value="1"/>
</dbReference>
<dbReference type="Pfam" id="PF12671">
    <property type="entry name" value="Amidase_6"/>
    <property type="match status" value="1"/>
</dbReference>
<dbReference type="RefSeq" id="WP_160646956.1">
    <property type="nucleotide sequence ID" value="NZ_SIJB01000029.1"/>
</dbReference>
<reference evidence="2 3" key="1">
    <citation type="submission" date="2019-01" db="EMBL/GenBank/DDBJ databases">
        <title>Chengkuizengella sp. nov., isolated from deep-sea sediment of East Pacific Ocean.</title>
        <authorList>
            <person name="Yang J."/>
            <person name="Lai Q."/>
            <person name="Shao Z."/>
        </authorList>
    </citation>
    <scope>NUCLEOTIDE SEQUENCE [LARGE SCALE GENOMIC DNA]</scope>
    <source>
        <strain evidence="2 3">YPA3-1-1</strain>
    </source>
</reference>
<evidence type="ECO:0000313" key="2">
    <source>
        <dbReference type="EMBL" id="NBI30152.1"/>
    </source>
</evidence>